<dbReference type="Proteomes" id="UP001139485">
    <property type="component" value="Unassembled WGS sequence"/>
</dbReference>
<keyword evidence="1" id="KW-0472">Membrane</keyword>
<reference evidence="2" key="1">
    <citation type="submission" date="2022-05" db="EMBL/GenBank/DDBJ databases">
        <authorList>
            <person name="Tuo L."/>
        </authorList>
    </citation>
    <scope>NUCLEOTIDE SEQUENCE</scope>
    <source>
        <strain evidence="2">BSK12Z-4</strain>
    </source>
</reference>
<evidence type="ECO:0000313" key="3">
    <source>
        <dbReference type="Proteomes" id="UP001139485"/>
    </source>
</evidence>
<keyword evidence="1" id="KW-0812">Transmembrane</keyword>
<feature type="transmembrane region" description="Helical" evidence="1">
    <location>
        <begin position="12"/>
        <end position="32"/>
    </location>
</feature>
<evidence type="ECO:0000256" key="1">
    <source>
        <dbReference type="SAM" id="Phobius"/>
    </source>
</evidence>
<name>A0A9X2IEX2_9ACTN</name>
<feature type="transmembrane region" description="Helical" evidence="1">
    <location>
        <begin position="44"/>
        <end position="65"/>
    </location>
</feature>
<keyword evidence="1" id="KW-1133">Transmembrane helix</keyword>
<dbReference type="AlphaFoldDB" id="A0A9X2IEX2"/>
<comment type="caution">
    <text evidence="2">The sequence shown here is derived from an EMBL/GenBank/DDBJ whole genome shotgun (WGS) entry which is preliminary data.</text>
</comment>
<accession>A0A9X2IEX2</accession>
<organism evidence="2 3">
    <name type="scientific">Nocardioides bruguierae</name>
    <dbReference type="NCBI Taxonomy" id="2945102"/>
    <lineage>
        <taxon>Bacteria</taxon>
        <taxon>Bacillati</taxon>
        <taxon>Actinomycetota</taxon>
        <taxon>Actinomycetes</taxon>
        <taxon>Propionibacteriales</taxon>
        <taxon>Nocardioidaceae</taxon>
        <taxon>Nocardioides</taxon>
    </lineage>
</organism>
<dbReference type="RefSeq" id="WP_250827111.1">
    <property type="nucleotide sequence ID" value="NZ_JAMOIL010000010.1"/>
</dbReference>
<evidence type="ECO:0000313" key="2">
    <source>
        <dbReference type="EMBL" id="MCM0620513.1"/>
    </source>
</evidence>
<sequence length="81" mass="8339">MHDDRTAPRRSAAFLTSLRVALAGLLVLAAASDGGARRDDRGDVPGWVMVTVMTAGIVAAISAFAGPVMADMVRAALDSVQ</sequence>
<dbReference type="EMBL" id="JAMOIL010000010">
    <property type="protein sequence ID" value="MCM0620513.1"/>
    <property type="molecule type" value="Genomic_DNA"/>
</dbReference>
<proteinExistence type="predicted"/>
<gene>
    <name evidence="2" type="ORF">M8330_09420</name>
</gene>
<keyword evidence="3" id="KW-1185">Reference proteome</keyword>
<protein>
    <submittedName>
        <fullName evidence="2">Uncharacterized protein</fullName>
    </submittedName>
</protein>